<evidence type="ECO:0000313" key="2">
    <source>
        <dbReference type="Proteomes" id="UP000830395"/>
    </source>
</evidence>
<reference evidence="1" key="1">
    <citation type="submission" date="2020-02" db="EMBL/GenBank/DDBJ databases">
        <title>Genome sequencing of the panga catfish, Pangasius djambal.</title>
        <authorList>
            <person name="Wen M."/>
            <person name="Zahm M."/>
            <person name="Roques C."/>
            <person name="Cabau C."/>
            <person name="Klopp C."/>
            <person name="Donnadieu C."/>
            <person name="Jouanno E."/>
            <person name="Avarre J.-C."/>
            <person name="Campet M."/>
            <person name="Ha T."/>
            <person name="Dugue R."/>
            <person name="Lampietro C."/>
            <person name="Louis A."/>
            <person name="Herpin A."/>
            <person name="Echchiki A."/>
            <person name="Berthelot C."/>
            <person name="Parey E."/>
            <person name="Roest-Crollius H."/>
            <person name="Braasch I."/>
            <person name="Postlethwait J.H."/>
            <person name="Bobe J."/>
            <person name="Montfort J."/>
            <person name="Bouchez O."/>
            <person name="Begum T."/>
            <person name="Schartl M."/>
            <person name="Gustiano R."/>
            <person name="Guiguen Y."/>
        </authorList>
    </citation>
    <scope>NUCLEOTIDE SEQUENCE</scope>
    <source>
        <strain evidence="1">Pdj_M5554</strain>
    </source>
</reference>
<comment type="caution">
    <text evidence="1">The sequence shown here is derived from an EMBL/GenBank/DDBJ whole genome shotgun (WGS) entry which is preliminary data.</text>
</comment>
<name>A0ACC5Z2K7_9TELE</name>
<proteinExistence type="predicted"/>
<evidence type="ECO:0000313" key="1">
    <source>
        <dbReference type="EMBL" id="MCJ8742219.1"/>
    </source>
</evidence>
<gene>
    <name evidence="1" type="ORF">PDJAM_G00079570</name>
</gene>
<dbReference type="Proteomes" id="UP000830395">
    <property type="component" value="Chromosome 17"/>
</dbReference>
<sequence length="367" mass="39985">MDTITLAAVLLFITRGVSAQVIQPINETVLQNSEARFNCSINTAGWTVMTWAVNERLALSILESSGPIGSHTRYFATNYSTAGQYKWEFLIKGVTTADAGKVGCQVQGGLPVSATLNVQQNGTVAIMGSNRIATEGDQVTFQCLAVGWLPAAQLSWAVNGISVDKGVNNTSPEANGSLMNSNSTLKITATSNASVDCLASISTLPSPEISTVFLTVQKAVPLPRRDQTVLIAITVAFSLAALLVLLIIGIIFCCKRRRRKRSGYQDQVSDLLKAFDFPSRAHSLSHRQQAAYPERGQVWHNIGFTEDRPRADNNDGVYTISGFQRGNYINNIQLPEVNPNRYVDSSTYDGYSLDDTGLRKHRHLTIV</sequence>
<dbReference type="EMBL" id="CM040991">
    <property type="protein sequence ID" value="MCJ8742219.1"/>
    <property type="molecule type" value="Genomic_DNA"/>
</dbReference>
<organism evidence="1 2">
    <name type="scientific">Pangasius djambal</name>
    <dbReference type="NCBI Taxonomy" id="1691987"/>
    <lineage>
        <taxon>Eukaryota</taxon>
        <taxon>Metazoa</taxon>
        <taxon>Chordata</taxon>
        <taxon>Craniata</taxon>
        <taxon>Vertebrata</taxon>
        <taxon>Euteleostomi</taxon>
        <taxon>Actinopterygii</taxon>
        <taxon>Neopterygii</taxon>
        <taxon>Teleostei</taxon>
        <taxon>Ostariophysi</taxon>
        <taxon>Siluriformes</taxon>
        <taxon>Pangasiidae</taxon>
        <taxon>Pangasius</taxon>
    </lineage>
</organism>
<accession>A0ACC5Z2K7</accession>
<protein>
    <submittedName>
        <fullName evidence="1">Uncharacterized protein</fullName>
    </submittedName>
</protein>
<keyword evidence="2" id="KW-1185">Reference proteome</keyword>